<dbReference type="Proteomes" id="UP000248899">
    <property type="component" value="Unassembled WGS sequence"/>
</dbReference>
<dbReference type="SUPFAM" id="SSF52540">
    <property type="entry name" value="P-loop containing nucleoside triphosphate hydrolases"/>
    <property type="match status" value="1"/>
</dbReference>
<accession>A0AAQ0JIF3</accession>
<evidence type="ECO:0000313" key="2">
    <source>
        <dbReference type="EMBL" id="RAQ05968.1"/>
    </source>
</evidence>
<evidence type="ECO:0000259" key="1">
    <source>
        <dbReference type="Pfam" id="PF00271"/>
    </source>
</evidence>
<sequence length="52" mass="5740">MPSAPLVLIATPKAQEGIDMHHYYRHVVLLDLAWNPAAMEQRIVIASQSAAN</sequence>
<dbReference type="EMBL" id="QLUZ01000014">
    <property type="protein sequence ID" value="RAQ05968.1"/>
    <property type="molecule type" value="Genomic_DNA"/>
</dbReference>
<organism evidence="2 3">
    <name type="scientific">Burkholderia cepacia</name>
    <name type="common">Pseudomonas cepacia</name>
    <dbReference type="NCBI Taxonomy" id="292"/>
    <lineage>
        <taxon>Bacteria</taxon>
        <taxon>Pseudomonadati</taxon>
        <taxon>Pseudomonadota</taxon>
        <taxon>Betaproteobacteria</taxon>
        <taxon>Burkholderiales</taxon>
        <taxon>Burkholderiaceae</taxon>
        <taxon>Burkholderia</taxon>
        <taxon>Burkholderia cepacia complex</taxon>
    </lineage>
</organism>
<evidence type="ECO:0000313" key="3">
    <source>
        <dbReference type="Proteomes" id="UP000248899"/>
    </source>
</evidence>
<dbReference type="InterPro" id="IPR001650">
    <property type="entry name" value="Helicase_C-like"/>
</dbReference>
<reference evidence="2 3" key="1">
    <citation type="submission" date="2018-06" db="EMBL/GenBank/DDBJ databases">
        <title>Towards the identification of Burkholderia cepacia strain which caused fatal septicemia.</title>
        <authorList>
            <person name="Bui L.A.T."/>
            <person name="Zakharova I.B."/>
            <person name="Shpak I.M."/>
            <person name="Teteryatnikova N."/>
            <person name="Ustinov D.V."/>
            <person name="Kuzyutina Y.A."/>
            <person name="Nguyen H.N."/>
            <person name="Antonov A.S."/>
            <person name="Avdyusheva E.F."/>
            <person name="Victorov D.V."/>
        </authorList>
    </citation>
    <scope>NUCLEOTIDE SEQUENCE [LARGE SCALE GENOMIC DNA]</scope>
    <source>
        <strain evidence="2 3">PT02</strain>
    </source>
</reference>
<dbReference type="Gene3D" id="3.40.50.300">
    <property type="entry name" value="P-loop containing nucleotide triphosphate hydrolases"/>
    <property type="match status" value="1"/>
</dbReference>
<dbReference type="AlphaFoldDB" id="A0AAQ0JIF3"/>
<dbReference type="Pfam" id="PF00271">
    <property type="entry name" value="Helicase_C"/>
    <property type="match status" value="1"/>
</dbReference>
<comment type="caution">
    <text evidence="2">The sequence shown here is derived from an EMBL/GenBank/DDBJ whole genome shotgun (WGS) entry which is preliminary data.</text>
</comment>
<name>A0AAQ0JIF3_BURCE</name>
<proteinExistence type="predicted"/>
<dbReference type="InterPro" id="IPR027417">
    <property type="entry name" value="P-loop_NTPase"/>
</dbReference>
<feature type="domain" description="Helicase C-terminal" evidence="1">
    <location>
        <begin position="7"/>
        <end position="43"/>
    </location>
</feature>
<gene>
    <name evidence="2" type="ORF">DPR02_22615</name>
</gene>
<dbReference type="RefSeq" id="WP_111941185.1">
    <property type="nucleotide sequence ID" value="NZ_CP158566.1"/>
</dbReference>
<protein>
    <recommendedName>
        <fullName evidence="1">Helicase C-terminal domain-containing protein</fullName>
    </recommendedName>
</protein>